<dbReference type="InterPro" id="IPR028934">
    <property type="entry name" value="Vps26-related"/>
</dbReference>
<organism evidence="7 8">
    <name type="scientific">Caenorhabditis elegans</name>
    <dbReference type="NCBI Taxonomy" id="6239"/>
    <lineage>
        <taxon>Eukaryota</taxon>
        <taxon>Metazoa</taxon>
        <taxon>Ecdysozoa</taxon>
        <taxon>Nematoda</taxon>
        <taxon>Chromadorea</taxon>
        <taxon>Rhabditida</taxon>
        <taxon>Rhabditina</taxon>
        <taxon>Rhabditomorpha</taxon>
        <taxon>Rhabditoidea</taxon>
        <taxon>Rhabditidae</taxon>
        <taxon>Peloderinae</taxon>
        <taxon>Caenorhabditis</taxon>
    </lineage>
</organism>
<reference evidence="7 8" key="1">
    <citation type="journal article" date="1998" name="Science">
        <title>Genome sequence of the nematode C. elegans: a platform for investigating biology.</title>
        <authorList>
            <consortium name="The C. elegans sequencing consortium"/>
            <person name="Sulson J.E."/>
            <person name="Waterston R."/>
        </authorList>
    </citation>
    <scope>NUCLEOTIDE SEQUENCE [LARGE SCALE GENOMIC DNA]</scope>
    <source>
        <strain evidence="7 8">Bristol N2</strain>
    </source>
</reference>
<dbReference type="FunFam" id="2.60.40.640:FF:000001">
    <property type="entry name" value="Vacuolar protein sorting-associated protein 26A"/>
    <property type="match status" value="1"/>
</dbReference>
<keyword evidence="2" id="KW-0813">Transport</keyword>
<evidence type="ECO:0000256" key="5">
    <source>
        <dbReference type="ARBA" id="ARBA00083912"/>
    </source>
</evidence>
<dbReference type="Proteomes" id="UP000001940">
    <property type="component" value="Chromosome IV"/>
</dbReference>
<dbReference type="SMR" id="L8E917"/>
<gene>
    <name evidence="7 9" type="primary">vps-26</name>
    <name evidence="7" type="ORF">CELE_T20D3.7</name>
    <name evidence="9" type="ORF">T20D3.7</name>
</gene>
<accession>L8E917</accession>
<dbReference type="InterPro" id="IPR014752">
    <property type="entry name" value="Arrestin-like_C"/>
</dbReference>
<proteinExistence type="evidence at protein level"/>
<dbReference type="Bgee" id="WBGene00006931">
    <property type="expression patterns" value="Expressed in germ line (C elegans) and 4 other cell types or tissues"/>
</dbReference>
<feature type="compositionally biased region" description="Polar residues" evidence="6">
    <location>
        <begin position="369"/>
        <end position="378"/>
    </location>
</feature>
<keyword evidence="10" id="KW-1267">Proteomics identification</keyword>
<evidence type="ECO:0000313" key="8">
    <source>
        <dbReference type="Proteomes" id="UP000001940"/>
    </source>
</evidence>
<evidence type="ECO:0000256" key="2">
    <source>
        <dbReference type="ARBA" id="ARBA00022448"/>
    </source>
</evidence>
<dbReference type="CTD" id="177764"/>
<feature type="compositionally biased region" description="Basic and acidic residues" evidence="6">
    <location>
        <begin position="385"/>
        <end position="396"/>
    </location>
</feature>
<dbReference type="FunFam" id="2.60.40.640:FF:000002">
    <property type="entry name" value="Vacuolar protein sorting-associated protein 26A"/>
    <property type="match status" value="1"/>
</dbReference>
<evidence type="ECO:0000256" key="6">
    <source>
        <dbReference type="SAM" id="MobiDB-lite"/>
    </source>
</evidence>
<dbReference type="OrthoDB" id="3821113at2759"/>
<comment type="similarity">
    <text evidence="1">Belongs to the VPS26 family.</text>
</comment>
<evidence type="ECO:0000313" key="7">
    <source>
        <dbReference type="EMBL" id="CCQ25651.1"/>
    </source>
</evidence>
<dbReference type="Pfam" id="PF03643">
    <property type="entry name" value="Vps26"/>
    <property type="match status" value="1"/>
</dbReference>
<sequence>MQERSIAIPSENFNLIFFLTHAQSRFSLILLLKLRYSFVFQSKILIQTNRKTMAMLFGFGQSAEIQIRLSNEDTRKIVKARGDDGNMHDHFLYYDGESVTGTVHVNLKKANHKFEHQGIRIEFIGQIVSEVYYDRGNQQDFISLTRELARPGDLTQNAQFPFEFNNVEKPFETYMGTNVKLRYFLRVTVIRRLTDLTKELDLVVHALSSYPDNDKSIKMEVGIEDCLHIEFEYNKNKYHLQDVIVGKIYFLLVRIKIKYMEIAILKTEVVGSGPNTFKESETVAKFEIMDGAPVRGESIPIRLFLAGYDLAPSMRDVGKKFSVKYFLNLVLVDEEDRRYFKQQEVTLWRKADKVMRRPGTEDDEEEKQTTSIPGTQKFTAPAPVEHPKPESPRSDPKSGSTSPDDNSDSS</sequence>
<keyword evidence="8" id="KW-1185">Reference proteome</keyword>
<dbReference type="PANTHER" id="PTHR12233">
    <property type="entry name" value="VACUOLAR PROTEIN SORTING 26 RELATED"/>
    <property type="match status" value="1"/>
</dbReference>
<dbReference type="EMBL" id="BX284604">
    <property type="protein sequence ID" value="CCQ25651.1"/>
    <property type="molecule type" value="Genomic_DNA"/>
</dbReference>
<evidence type="ECO:0000256" key="4">
    <source>
        <dbReference type="ARBA" id="ARBA00073024"/>
    </source>
</evidence>
<dbReference type="RefSeq" id="NP_001263763.1">
    <property type="nucleotide sequence ID" value="NM_001276834.3"/>
</dbReference>
<dbReference type="OMA" id="FKWKFSS"/>
<keyword evidence="3" id="KW-0653">Protein transport</keyword>
<evidence type="ECO:0000256" key="3">
    <source>
        <dbReference type="ARBA" id="ARBA00022927"/>
    </source>
</evidence>
<dbReference type="WormBase" id="T20D3.7c">
    <property type="protein sequence ID" value="CE48113"/>
    <property type="gene ID" value="WBGene00006931"/>
    <property type="gene designation" value="vps-26"/>
</dbReference>
<dbReference type="ExpressionAtlas" id="L8E917">
    <property type="expression patterns" value="baseline and differential"/>
</dbReference>
<evidence type="ECO:0000313" key="9">
    <source>
        <dbReference type="WormBase" id="T20D3.7c"/>
    </source>
</evidence>
<name>L8E917_CAEEL</name>
<dbReference type="Gene3D" id="2.60.40.640">
    <property type="match status" value="2"/>
</dbReference>
<dbReference type="GeneID" id="177764"/>
<dbReference type="AlphaFoldDB" id="L8E917"/>
<feature type="region of interest" description="Disordered" evidence="6">
    <location>
        <begin position="355"/>
        <end position="410"/>
    </location>
</feature>
<dbReference type="AGR" id="WB:WBGene00006931"/>
<evidence type="ECO:0000256" key="1">
    <source>
        <dbReference type="ARBA" id="ARBA00009100"/>
    </source>
</evidence>
<evidence type="ECO:0007829" key="10">
    <source>
        <dbReference type="PeptideAtlas" id="L8E917"/>
    </source>
</evidence>
<protein>
    <recommendedName>
        <fullName evidence="4">Vacuolar protein sorting-associated protein 26</fullName>
    </recommendedName>
    <alternativeName>
        <fullName evidence="5">VPS26 protein homolog</fullName>
    </alternativeName>
</protein>
<dbReference type="GO" id="GO:0006886">
    <property type="term" value="P:intracellular protein transport"/>
    <property type="evidence" value="ECO:0007669"/>
    <property type="project" value="InterPro"/>
</dbReference>